<evidence type="ECO:0000313" key="1">
    <source>
        <dbReference type="EMBL" id="WNH12995.1"/>
    </source>
</evidence>
<gene>
    <name evidence="1" type="ORF">RHP49_01785</name>
</gene>
<reference evidence="1 2" key="1">
    <citation type="submission" date="2023-09" db="EMBL/GenBank/DDBJ databases">
        <title>Thalassobella suaedae gen. nov., sp. nov., a marine bacterium of the family Flavobacteriaceae isolated from a halophyte Suaeda japonica.</title>
        <authorList>
            <person name="Lee S.Y."/>
            <person name="Hwang C.Y."/>
        </authorList>
    </citation>
    <scope>NUCLEOTIDE SEQUENCE [LARGE SCALE GENOMIC DNA]</scope>
    <source>
        <strain evidence="1 2">HL-DH10</strain>
    </source>
</reference>
<dbReference type="Proteomes" id="UP001303407">
    <property type="component" value="Chromosome"/>
</dbReference>
<name>A0ABY9Y534_9FLAO</name>
<dbReference type="EMBL" id="CP134536">
    <property type="protein sequence ID" value="WNH12995.1"/>
    <property type="molecule type" value="Genomic_DNA"/>
</dbReference>
<sequence>MISLIKYLLSDRIISNSDSISDNHINTIKNMIIKLGIEYDYLELERVIFCENKFTFSKGRIAHLEDLRKFYLNKIKASNDKDEIKSLKNTLERIEPKINSDTEKIQLELKNCKEVLNTIDNLIEGSTTIVLKENYRLIKNIVLELMAIYDLIEIEYNYDCIKYEEHQNIREIEKLEEMLSDVITLIKDISKELELNEIWRSKRWSDSYKVEYVNLLIDNRFTLITKYFSNLKEKALSNDRLVETLLLEKNIELLKSYRTVNRKRGRRARGST</sequence>
<dbReference type="RefSeq" id="WP_415862974.1">
    <property type="nucleotide sequence ID" value="NZ_CP134536.1"/>
</dbReference>
<keyword evidence="2" id="KW-1185">Reference proteome</keyword>
<proteinExistence type="predicted"/>
<evidence type="ECO:0000313" key="2">
    <source>
        <dbReference type="Proteomes" id="UP001303407"/>
    </source>
</evidence>
<accession>A0ABY9Y534</accession>
<organism evidence="1 2">
    <name type="scientific">Thalassobellus suaedae</name>
    <dbReference type="NCBI Taxonomy" id="3074124"/>
    <lineage>
        <taxon>Bacteria</taxon>
        <taxon>Pseudomonadati</taxon>
        <taxon>Bacteroidota</taxon>
        <taxon>Flavobacteriia</taxon>
        <taxon>Flavobacteriales</taxon>
        <taxon>Flavobacteriaceae</taxon>
        <taxon>Thalassobellus</taxon>
    </lineage>
</organism>
<protein>
    <submittedName>
        <fullName evidence="1">Uncharacterized protein</fullName>
    </submittedName>
</protein>